<feature type="compositionally biased region" description="Low complexity" evidence="1">
    <location>
        <begin position="141"/>
        <end position="150"/>
    </location>
</feature>
<feature type="region of interest" description="Disordered" evidence="1">
    <location>
        <begin position="579"/>
        <end position="607"/>
    </location>
</feature>
<evidence type="ECO:0000313" key="3">
    <source>
        <dbReference type="Proteomes" id="UP000094065"/>
    </source>
</evidence>
<keyword evidence="3" id="KW-1185">Reference proteome</keyword>
<dbReference type="RefSeq" id="XP_018989947.1">
    <property type="nucleotide sequence ID" value="XM_019142304.1"/>
</dbReference>
<comment type="caution">
    <text evidence="2">The sequence shown here is derived from an EMBL/GenBank/DDBJ whole genome shotgun (WGS) entry which is preliminary data.</text>
</comment>
<proteinExistence type="predicted"/>
<feature type="compositionally biased region" description="Low complexity" evidence="1">
    <location>
        <begin position="465"/>
        <end position="477"/>
    </location>
</feature>
<feature type="region of interest" description="Disordered" evidence="1">
    <location>
        <begin position="189"/>
        <end position="320"/>
    </location>
</feature>
<dbReference type="Proteomes" id="UP000094065">
    <property type="component" value="Unassembled WGS sequence"/>
</dbReference>
<dbReference type="STRING" id="1295533.A0A1E3HD91"/>
<feature type="compositionally biased region" description="Low complexity" evidence="1">
    <location>
        <begin position="509"/>
        <end position="520"/>
    </location>
</feature>
<feature type="compositionally biased region" description="Pro residues" evidence="1">
    <location>
        <begin position="452"/>
        <end position="461"/>
    </location>
</feature>
<evidence type="ECO:0000256" key="1">
    <source>
        <dbReference type="SAM" id="MobiDB-lite"/>
    </source>
</evidence>
<feature type="compositionally biased region" description="Low complexity" evidence="1">
    <location>
        <begin position="435"/>
        <end position="451"/>
    </location>
</feature>
<sequence length="607" mass="64451">MVLSLPHFSSGVFSLFDTSPPVVYPSKPKPLHRARSKTTTAVSTPSSPSLAPPPFPRLRQQTSRHSLTTHQPQEGQGKATKTLAASMSALDLGAMWQPLPGGGLEERRRSISQLDGGKPMRPGHRRCQSALPAPQSPPLPTLSTISLSPSTDYGPRPSLQEYSRNSLSSSSATSLPTLTEMGQNMDAEDVGVSASGPVTSGGRVSIPPSPIVRPSARLSRGSSVISLSSSPSSSLLHTPGEDSRHRSLVPPPQPAPPEARNHASMPPPPLHPSPATITYSPSKTFHRPRPSRTQSFRDVDSISGLKRPSHSRRASVDSLASAEVSDVAVMATWSFPASPSPEKKTPTKLDVEEDPDRGRRLGSSNRLRERLKSLSELDTSRRPPNNSASSLSGRTSTSSMDSTDIVIRPSRPLPSHLTSRHRHTHSSPNVLFQTAAPGAAPGTGSPGAMGPPLQPLLPPPRPQRRTTTTRLRNPNPLSMHSQSAASLHRASSVGAGKGELSSSPGSMVSDTTTCPSPTSSIRSLPAGSMMSIPAIHLNGETAVAEAESRWWGALGSFRRSLSKSDLLSTGEVIVSKSGSVGETENGTEEFGLDLDDNEEEYIDMDHM</sequence>
<reference evidence="2 3" key="1">
    <citation type="submission" date="2016-06" db="EMBL/GenBank/DDBJ databases">
        <title>Evolution of pathogenesis and genome organization in the Tremellales.</title>
        <authorList>
            <person name="Cuomo C."/>
            <person name="Litvintseva A."/>
            <person name="Heitman J."/>
            <person name="Chen Y."/>
            <person name="Sun S."/>
            <person name="Springer D."/>
            <person name="Dromer F."/>
            <person name="Young S."/>
            <person name="Zeng Q."/>
            <person name="Chapman S."/>
            <person name="Gujja S."/>
            <person name="Saif S."/>
            <person name="Birren B."/>
        </authorList>
    </citation>
    <scope>NUCLEOTIDE SEQUENCE [LARGE SCALE GENOMIC DNA]</scope>
    <source>
        <strain evidence="2 3">CBS 6039</strain>
    </source>
</reference>
<name>A0A1E3HD91_9TREE</name>
<dbReference type="OrthoDB" id="2564865at2759"/>
<dbReference type="GeneID" id="30158856"/>
<evidence type="ECO:0000313" key="2">
    <source>
        <dbReference type="EMBL" id="ODN74085.1"/>
    </source>
</evidence>
<feature type="region of interest" description="Disordered" evidence="1">
    <location>
        <begin position="335"/>
        <end position="525"/>
    </location>
</feature>
<feature type="region of interest" description="Disordered" evidence="1">
    <location>
        <begin position="25"/>
        <end position="81"/>
    </location>
</feature>
<feature type="compositionally biased region" description="Polar residues" evidence="1">
    <location>
        <begin position="59"/>
        <end position="74"/>
    </location>
</feature>
<feature type="compositionally biased region" description="Basic and acidic residues" evidence="1">
    <location>
        <begin position="366"/>
        <end position="381"/>
    </location>
</feature>
<accession>A0A1E3HD91</accession>
<feature type="compositionally biased region" description="Low complexity" evidence="1">
    <location>
        <begin position="38"/>
        <end position="49"/>
    </location>
</feature>
<organism evidence="2 3">
    <name type="scientific">Cryptococcus amylolentus CBS 6039</name>
    <dbReference type="NCBI Taxonomy" id="1295533"/>
    <lineage>
        <taxon>Eukaryota</taxon>
        <taxon>Fungi</taxon>
        <taxon>Dikarya</taxon>
        <taxon>Basidiomycota</taxon>
        <taxon>Agaricomycotina</taxon>
        <taxon>Tremellomycetes</taxon>
        <taxon>Tremellales</taxon>
        <taxon>Cryptococcaceae</taxon>
        <taxon>Cryptococcus</taxon>
    </lineage>
</organism>
<protein>
    <submittedName>
        <fullName evidence="2">Uncharacterized protein</fullName>
    </submittedName>
</protein>
<feature type="compositionally biased region" description="Low complexity" evidence="1">
    <location>
        <begin position="212"/>
        <end position="236"/>
    </location>
</feature>
<feature type="compositionally biased region" description="Low complexity" evidence="1">
    <location>
        <begin position="387"/>
        <end position="403"/>
    </location>
</feature>
<dbReference type="EMBL" id="AWGJ01000012">
    <property type="protein sequence ID" value="ODN74085.1"/>
    <property type="molecule type" value="Genomic_DNA"/>
</dbReference>
<gene>
    <name evidence="2" type="ORF">L202_07547</name>
</gene>
<feature type="compositionally biased region" description="Low complexity" evidence="1">
    <location>
        <begin position="158"/>
        <end position="174"/>
    </location>
</feature>
<feature type="compositionally biased region" description="Basic and acidic residues" evidence="1">
    <location>
        <begin position="341"/>
        <end position="350"/>
    </location>
</feature>
<feature type="compositionally biased region" description="Acidic residues" evidence="1">
    <location>
        <begin position="585"/>
        <end position="607"/>
    </location>
</feature>
<dbReference type="AlphaFoldDB" id="A0A1E3HD91"/>
<feature type="region of interest" description="Disordered" evidence="1">
    <location>
        <begin position="113"/>
        <end position="174"/>
    </location>
</feature>